<gene>
    <name evidence="2" type="ORF">THMIRHAT_21870</name>
</gene>
<dbReference type="InterPro" id="IPR010699">
    <property type="entry name" value="DUF1275"/>
</dbReference>
<dbReference type="Pfam" id="PF06912">
    <property type="entry name" value="DUF1275"/>
    <property type="match status" value="1"/>
</dbReference>
<keyword evidence="1" id="KW-0812">Transmembrane</keyword>
<dbReference type="AlphaFoldDB" id="A0A6F8PQP2"/>
<reference evidence="3" key="1">
    <citation type="submission" date="2019-11" db="EMBL/GenBank/DDBJ databases">
        <title>Isolation and characterization of two novel species in the genus Thiomicrorhabdus.</title>
        <authorList>
            <person name="Mochizuki J."/>
            <person name="Kojima H."/>
            <person name="Fukui M."/>
        </authorList>
    </citation>
    <scope>NUCLEOTIDE SEQUENCE [LARGE SCALE GENOMIC DNA]</scope>
    <source>
        <strain evidence="3">AkT22</strain>
    </source>
</reference>
<feature type="transmembrane region" description="Helical" evidence="1">
    <location>
        <begin position="121"/>
        <end position="141"/>
    </location>
</feature>
<keyword evidence="1" id="KW-1133">Transmembrane helix</keyword>
<dbReference type="EMBL" id="AP021888">
    <property type="protein sequence ID" value="BBP44441.1"/>
    <property type="molecule type" value="Genomic_DNA"/>
</dbReference>
<keyword evidence="1" id="KW-0472">Membrane</keyword>
<proteinExistence type="predicted"/>
<feature type="transmembrane region" description="Helical" evidence="1">
    <location>
        <begin position="200"/>
        <end position="217"/>
    </location>
</feature>
<evidence type="ECO:0000313" key="2">
    <source>
        <dbReference type="EMBL" id="BBP44441.1"/>
    </source>
</evidence>
<protein>
    <submittedName>
        <fullName evidence="2">Membrane protein</fullName>
    </submittedName>
</protein>
<dbReference type="PANTHER" id="PTHR37314">
    <property type="entry name" value="SLR0142 PROTEIN"/>
    <property type="match status" value="1"/>
</dbReference>
<dbReference type="Proteomes" id="UP000501466">
    <property type="component" value="Chromosome"/>
</dbReference>
<evidence type="ECO:0000313" key="3">
    <source>
        <dbReference type="Proteomes" id="UP000501466"/>
    </source>
</evidence>
<name>A0A6F8PQP2_9GAMM</name>
<dbReference type="PANTHER" id="PTHR37314:SF4">
    <property type="entry name" value="UPF0700 TRANSMEMBRANE PROTEIN YOAK"/>
    <property type="match status" value="1"/>
</dbReference>
<feature type="transmembrane region" description="Helical" evidence="1">
    <location>
        <begin position="96"/>
        <end position="115"/>
    </location>
</feature>
<feature type="transmembrane region" description="Helical" evidence="1">
    <location>
        <begin position="174"/>
        <end position="194"/>
    </location>
</feature>
<feature type="transmembrane region" description="Helical" evidence="1">
    <location>
        <begin position="15"/>
        <end position="35"/>
    </location>
</feature>
<dbReference type="KEGG" id="tzo:THMIRHAT_21870"/>
<evidence type="ECO:0000256" key="1">
    <source>
        <dbReference type="SAM" id="Phobius"/>
    </source>
</evidence>
<feature type="transmembrane region" description="Helical" evidence="1">
    <location>
        <begin position="63"/>
        <end position="84"/>
    </location>
</feature>
<accession>A0A6F8PQP2</accession>
<dbReference type="RefSeq" id="WP_173292155.1">
    <property type="nucleotide sequence ID" value="NZ_AP021888.1"/>
</dbReference>
<keyword evidence="3" id="KW-1185">Reference proteome</keyword>
<organism evidence="2 3">
    <name type="scientific">Thiosulfativibrio zosterae</name>
    <dbReference type="NCBI Taxonomy" id="2675053"/>
    <lineage>
        <taxon>Bacteria</taxon>
        <taxon>Pseudomonadati</taxon>
        <taxon>Pseudomonadota</taxon>
        <taxon>Gammaproteobacteria</taxon>
        <taxon>Thiotrichales</taxon>
        <taxon>Piscirickettsiaceae</taxon>
        <taxon>Thiosulfativibrio</taxon>
    </lineage>
</organism>
<sequence>MPYPTKEIDFPKMPVFVLGSLMTFIAGYINSSMLIEFAMPVSQMTGIASRISDASIHLEYSDLLNAGMILLGFFIGAMLSGWMIGHRQYHQDRSYGYALLCVSLLLTIATLFSYVQSELSVFLAAMACGLQNALVASYRGLQIRTTHMTGIVTDLAAFTGIWLKTHAPWTWQPYLLICLLISFIVGGIIGTLIYRELPNITLIFPGIVMAILGILYLKQVSINLSANSTHNIQ</sequence>